<dbReference type="InterPro" id="IPR020846">
    <property type="entry name" value="MFS_dom"/>
</dbReference>
<dbReference type="RefSeq" id="WP_239084060.1">
    <property type="nucleotide sequence ID" value="NZ_BOND01000029.1"/>
</dbReference>
<evidence type="ECO:0000256" key="6">
    <source>
        <dbReference type="ARBA" id="ARBA00023136"/>
    </source>
</evidence>
<dbReference type="Proteomes" id="UP000199632">
    <property type="component" value="Unassembled WGS sequence"/>
</dbReference>
<feature type="transmembrane region" description="Helical" evidence="7">
    <location>
        <begin position="139"/>
        <end position="160"/>
    </location>
</feature>
<feature type="domain" description="Major facilitator superfamily (MFS) profile" evidence="8">
    <location>
        <begin position="16"/>
        <end position="501"/>
    </location>
</feature>
<keyword evidence="2" id="KW-0813">Transport</keyword>
<proteinExistence type="predicted"/>
<feature type="transmembrane region" description="Helical" evidence="7">
    <location>
        <begin position="474"/>
        <end position="495"/>
    </location>
</feature>
<evidence type="ECO:0000256" key="4">
    <source>
        <dbReference type="ARBA" id="ARBA00022692"/>
    </source>
</evidence>
<dbReference type="EMBL" id="FNQB01000005">
    <property type="protein sequence ID" value="SDZ65254.1"/>
    <property type="molecule type" value="Genomic_DNA"/>
</dbReference>
<evidence type="ECO:0000256" key="3">
    <source>
        <dbReference type="ARBA" id="ARBA00022475"/>
    </source>
</evidence>
<accession>A0A1H3US90</accession>
<reference evidence="10" key="1">
    <citation type="submission" date="2016-10" db="EMBL/GenBank/DDBJ databases">
        <authorList>
            <person name="Varghese N."/>
            <person name="Submissions S."/>
        </authorList>
    </citation>
    <scope>NUCLEOTIDE SEQUENCE [LARGE SCALE GENOMIC DNA]</scope>
    <source>
        <strain evidence="10">DSM 44718</strain>
    </source>
</reference>
<feature type="transmembrane region" description="Helical" evidence="7">
    <location>
        <begin position="12"/>
        <end position="38"/>
    </location>
</feature>
<evidence type="ECO:0000256" key="5">
    <source>
        <dbReference type="ARBA" id="ARBA00022989"/>
    </source>
</evidence>
<feature type="transmembrane region" description="Helical" evidence="7">
    <location>
        <begin position="406"/>
        <end position="426"/>
    </location>
</feature>
<feature type="transmembrane region" description="Helical" evidence="7">
    <location>
        <begin position="359"/>
        <end position="385"/>
    </location>
</feature>
<feature type="transmembrane region" description="Helical" evidence="7">
    <location>
        <begin position="305"/>
        <end position="323"/>
    </location>
</feature>
<keyword evidence="5 7" id="KW-1133">Transmembrane helix</keyword>
<dbReference type="PANTHER" id="PTHR42718">
    <property type="entry name" value="MAJOR FACILITATOR SUPERFAMILY MULTIDRUG TRANSPORTER MFSC"/>
    <property type="match status" value="1"/>
</dbReference>
<sequence length="522" mass="53174">MTVETPTKAGKAAWIGLAVLALPTFVVAVDLFVLLLALPALAADLGANSVQQLWASDIYGFLLAGFLVSMGTLGDRVGRRKLLMIGGALFTVGSLLTAFAPTIELLLLARAALGIAGATLMPSTIALIGGLFQDPKQRATAYGVWGGVYTLGAVAGPVLGGLLLESFWWGSVFLIAIPLLVVMLVLGPKYLPEQSNPAAGKVDYASVGLSLLALLPIIYGIKELARAGWDPVPLLALIVGLTFGGLFVRRQNRLAVPLLDLKLFKNGVISAILANALMFSAVGAGLMLQMLLYFQLVEDFSTLDAALLMVPGMLAGAAGMNLAPRLATRFRPGNVMGGGVILAALVYIVLTQVSVSNGTWLLCVGFVLASFFGTASVALGTGLVIGNAPPEKMGSAGSLVQLGNEFGGTLGLALLGTVAVTVYRGAVDVPTGISADQAAVAGDSLAGAAVTASQLPATPADALLDSANAAFVNGVQVTAIVGAVLYVVGGLLLIVKLRAVPPFGQQAAPPPVEAEPALSEAG</sequence>
<dbReference type="AlphaFoldDB" id="A0A1H3US90"/>
<evidence type="ECO:0000313" key="9">
    <source>
        <dbReference type="EMBL" id="SDZ65254.1"/>
    </source>
</evidence>
<feature type="transmembrane region" description="Helical" evidence="7">
    <location>
        <begin position="198"/>
        <end position="219"/>
    </location>
</feature>
<dbReference type="STRING" id="137265.SAMN05421684_7974"/>
<dbReference type="GO" id="GO:0005886">
    <property type="term" value="C:plasma membrane"/>
    <property type="evidence" value="ECO:0007669"/>
    <property type="project" value="UniProtKB-SubCell"/>
</dbReference>
<feature type="transmembrane region" description="Helical" evidence="7">
    <location>
        <begin position="58"/>
        <end position="75"/>
    </location>
</feature>
<evidence type="ECO:0000256" key="1">
    <source>
        <dbReference type="ARBA" id="ARBA00004651"/>
    </source>
</evidence>
<gene>
    <name evidence="9" type="ORF">SAMN05421684_7974</name>
</gene>
<dbReference type="InterPro" id="IPR001958">
    <property type="entry name" value="Tet-R_TetA/multi-R_MdtG-like"/>
</dbReference>
<dbReference type="Pfam" id="PF07690">
    <property type="entry name" value="MFS_1"/>
    <property type="match status" value="1"/>
</dbReference>
<feature type="transmembrane region" description="Helical" evidence="7">
    <location>
        <begin position="231"/>
        <end position="248"/>
    </location>
</feature>
<keyword evidence="10" id="KW-1185">Reference proteome</keyword>
<feature type="transmembrane region" description="Helical" evidence="7">
    <location>
        <begin position="335"/>
        <end position="353"/>
    </location>
</feature>
<keyword evidence="4 7" id="KW-0812">Transmembrane</keyword>
<dbReference type="GO" id="GO:0022857">
    <property type="term" value="F:transmembrane transporter activity"/>
    <property type="evidence" value="ECO:0007669"/>
    <property type="project" value="InterPro"/>
</dbReference>
<evidence type="ECO:0000256" key="2">
    <source>
        <dbReference type="ARBA" id="ARBA00022448"/>
    </source>
</evidence>
<keyword evidence="6 7" id="KW-0472">Membrane</keyword>
<dbReference type="InterPro" id="IPR011701">
    <property type="entry name" value="MFS"/>
</dbReference>
<protein>
    <submittedName>
        <fullName evidence="9">MFS transporter, DHA2 family, multidrug resistance protein</fullName>
    </submittedName>
</protein>
<evidence type="ECO:0000256" key="7">
    <source>
        <dbReference type="SAM" id="Phobius"/>
    </source>
</evidence>
<dbReference type="Gene3D" id="1.20.1720.10">
    <property type="entry name" value="Multidrug resistance protein D"/>
    <property type="match status" value="1"/>
</dbReference>
<comment type="subcellular location">
    <subcellularLocation>
        <location evidence="1">Cell membrane</location>
        <topology evidence="1">Multi-pass membrane protein</topology>
    </subcellularLocation>
</comment>
<keyword evidence="3" id="KW-1003">Cell membrane</keyword>
<feature type="transmembrane region" description="Helical" evidence="7">
    <location>
        <begin position="82"/>
        <end position="101"/>
    </location>
</feature>
<feature type="transmembrane region" description="Helical" evidence="7">
    <location>
        <begin position="268"/>
        <end position="293"/>
    </location>
</feature>
<dbReference type="PANTHER" id="PTHR42718:SF47">
    <property type="entry name" value="METHYL VIOLOGEN RESISTANCE PROTEIN SMVA"/>
    <property type="match status" value="1"/>
</dbReference>
<evidence type="ECO:0000313" key="10">
    <source>
        <dbReference type="Proteomes" id="UP000199632"/>
    </source>
</evidence>
<dbReference type="Gene3D" id="1.20.1250.20">
    <property type="entry name" value="MFS general substrate transporter like domains"/>
    <property type="match status" value="1"/>
</dbReference>
<feature type="transmembrane region" description="Helical" evidence="7">
    <location>
        <begin position="107"/>
        <end position="132"/>
    </location>
</feature>
<dbReference type="CDD" id="cd17321">
    <property type="entry name" value="MFS_MMR_MDR_like"/>
    <property type="match status" value="1"/>
</dbReference>
<feature type="transmembrane region" description="Helical" evidence="7">
    <location>
        <begin position="166"/>
        <end position="186"/>
    </location>
</feature>
<dbReference type="PROSITE" id="PS50850">
    <property type="entry name" value="MFS"/>
    <property type="match status" value="1"/>
</dbReference>
<dbReference type="SUPFAM" id="SSF103473">
    <property type="entry name" value="MFS general substrate transporter"/>
    <property type="match status" value="1"/>
</dbReference>
<organism evidence="9 10">
    <name type="scientific">Asanoa ishikariensis</name>
    <dbReference type="NCBI Taxonomy" id="137265"/>
    <lineage>
        <taxon>Bacteria</taxon>
        <taxon>Bacillati</taxon>
        <taxon>Actinomycetota</taxon>
        <taxon>Actinomycetes</taxon>
        <taxon>Micromonosporales</taxon>
        <taxon>Micromonosporaceae</taxon>
        <taxon>Asanoa</taxon>
    </lineage>
</organism>
<evidence type="ECO:0000259" key="8">
    <source>
        <dbReference type="PROSITE" id="PS50850"/>
    </source>
</evidence>
<dbReference type="PRINTS" id="PR01035">
    <property type="entry name" value="TCRTETA"/>
</dbReference>
<name>A0A1H3US90_9ACTN</name>
<dbReference type="InterPro" id="IPR036259">
    <property type="entry name" value="MFS_trans_sf"/>
</dbReference>